<evidence type="ECO:0000313" key="2">
    <source>
        <dbReference type="EMBL" id="KAF5326754.1"/>
    </source>
</evidence>
<proteinExistence type="predicted"/>
<dbReference type="EMBL" id="JAACJJ010000014">
    <property type="protein sequence ID" value="KAF5326754.1"/>
    <property type="molecule type" value="Genomic_DNA"/>
</dbReference>
<feature type="compositionally biased region" description="Low complexity" evidence="1">
    <location>
        <begin position="235"/>
        <end position="252"/>
    </location>
</feature>
<feature type="compositionally biased region" description="Polar residues" evidence="1">
    <location>
        <begin position="90"/>
        <end position="129"/>
    </location>
</feature>
<name>A0A8H5BP94_9AGAR</name>
<evidence type="ECO:0000313" key="3">
    <source>
        <dbReference type="Proteomes" id="UP000567179"/>
    </source>
</evidence>
<feature type="compositionally biased region" description="Basic and acidic residues" evidence="1">
    <location>
        <begin position="150"/>
        <end position="159"/>
    </location>
</feature>
<feature type="compositionally biased region" description="Gly residues" evidence="1">
    <location>
        <begin position="160"/>
        <end position="171"/>
    </location>
</feature>
<comment type="caution">
    <text evidence="2">The sequence shown here is derived from an EMBL/GenBank/DDBJ whole genome shotgun (WGS) entry which is preliminary data.</text>
</comment>
<keyword evidence="3" id="KW-1185">Reference proteome</keyword>
<sequence length="441" mass="48601">MATVILSSSSQDSLWDKIKDEKYTNSDHWGSSNGPGWRSGRWNENAGWGSSSGGRGSATGKAREWGSHEGGWGSSREGWPTGEEAGGWGSTESAWTNSESGHSGSKKQPTLTDFWSGSTSGKKSPSWEPSSPRCDAVPDSPSATNSHLQSGEHRKEDGSKGWGSGNGGWGVGTTPSIWAQAADTGHSGEEKGGANAKNVSPLFSPVVPPKSPQRSGWGTHTTPSSNTQAQLNPNALAPSPSQPCASASALQPSSQLYDSPQVYHFRQSHFTALGDGSSEYRPYPGTYDIRAMWESNYIGHYTPMDFSASPSTLQEGMDRNMERYYWDLRYQSKLSDRPPYVQEMQDIPEKHRQLFFERLAHIDFMFSRVERKMRPSVASSSELQSASPKDFLNQHDREVKRTVYKALRLLYKEWHNGAEYPSALDWEGDHCMPYRTGPMIG</sequence>
<gene>
    <name evidence="2" type="ORF">D9619_005108</name>
</gene>
<dbReference type="AlphaFoldDB" id="A0A8H5BP94"/>
<reference evidence="2 3" key="1">
    <citation type="journal article" date="2020" name="ISME J.">
        <title>Uncovering the hidden diversity of litter-decomposition mechanisms in mushroom-forming fungi.</title>
        <authorList>
            <person name="Floudas D."/>
            <person name="Bentzer J."/>
            <person name="Ahren D."/>
            <person name="Johansson T."/>
            <person name="Persson P."/>
            <person name="Tunlid A."/>
        </authorList>
    </citation>
    <scope>NUCLEOTIDE SEQUENCE [LARGE SCALE GENOMIC DNA]</scope>
    <source>
        <strain evidence="2 3">CBS 101986</strain>
    </source>
</reference>
<feature type="compositionally biased region" description="Polar residues" evidence="1">
    <location>
        <begin position="212"/>
        <end position="233"/>
    </location>
</feature>
<organism evidence="2 3">
    <name type="scientific">Psilocybe cf. subviscida</name>
    <dbReference type="NCBI Taxonomy" id="2480587"/>
    <lineage>
        <taxon>Eukaryota</taxon>
        <taxon>Fungi</taxon>
        <taxon>Dikarya</taxon>
        <taxon>Basidiomycota</taxon>
        <taxon>Agaricomycotina</taxon>
        <taxon>Agaricomycetes</taxon>
        <taxon>Agaricomycetidae</taxon>
        <taxon>Agaricales</taxon>
        <taxon>Agaricineae</taxon>
        <taxon>Strophariaceae</taxon>
        <taxon>Psilocybe</taxon>
    </lineage>
</organism>
<dbReference type="Proteomes" id="UP000567179">
    <property type="component" value="Unassembled WGS sequence"/>
</dbReference>
<accession>A0A8H5BP94</accession>
<evidence type="ECO:0000256" key="1">
    <source>
        <dbReference type="SAM" id="MobiDB-lite"/>
    </source>
</evidence>
<feature type="region of interest" description="Disordered" evidence="1">
    <location>
        <begin position="20"/>
        <end position="252"/>
    </location>
</feature>
<protein>
    <submittedName>
        <fullName evidence="2">Uncharacterized protein</fullName>
    </submittedName>
</protein>